<evidence type="ECO:0000256" key="6">
    <source>
        <dbReference type="ARBA" id="ARBA00023212"/>
    </source>
</evidence>
<evidence type="ECO:0000259" key="9">
    <source>
        <dbReference type="Pfam" id="PF15311"/>
    </source>
</evidence>
<dbReference type="InterPro" id="IPR027918">
    <property type="entry name" value="HYLS1_C_dom"/>
</dbReference>
<dbReference type="AlphaFoldDB" id="A0A3Q3KVR3"/>
<keyword evidence="4" id="KW-0963">Cytoplasm</keyword>
<feature type="region of interest" description="Disordered" evidence="8">
    <location>
        <begin position="221"/>
        <end position="245"/>
    </location>
</feature>
<proteinExistence type="inferred from homology"/>
<keyword evidence="7" id="KW-0966">Cell projection</keyword>
<keyword evidence="6" id="KW-0206">Cytoskeleton</keyword>
<feature type="compositionally biased region" description="Polar residues" evidence="8">
    <location>
        <begin position="234"/>
        <end position="243"/>
    </location>
</feature>
<feature type="compositionally biased region" description="Basic and acidic residues" evidence="8">
    <location>
        <begin position="146"/>
        <end position="165"/>
    </location>
</feature>
<feature type="region of interest" description="Disordered" evidence="8">
    <location>
        <begin position="1"/>
        <end position="59"/>
    </location>
</feature>
<dbReference type="GO" id="GO:0005814">
    <property type="term" value="C:centriole"/>
    <property type="evidence" value="ECO:0007669"/>
    <property type="project" value="UniProtKB-SubCell"/>
</dbReference>
<protein>
    <submittedName>
        <fullName evidence="10">HYLS1 centriolar and ciliogenesis associated</fullName>
    </submittedName>
</protein>
<evidence type="ECO:0000256" key="5">
    <source>
        <dbReference type="ARBA" id="ARBA00022794"/>
    </source>
</evidence>
<keyword evidence="11" id="KW-1185">Reference proteome</keyword>
<dbReference type="GO" id="GO:0060271">
    <property type="term" value="P:cilium assembly"/>
    <property type="evidence" value="ECO:0007669"/>
    <property type="project" value="TreeGrafter"/>
</dbReference>
<name>A0A3Q3KVR3_9LABR</name>
<reference evidence="10" key="1">
    <citation type="submission" date="2025-08" db="UniProtKB">
        <authorList>
            <consortium name="Ensembl"/>
        </authorList>
    </citation>
    <scope>IDENTIFICATION</scope>
</reference>
<dbReference type="InterPro" id="IPR052319">
    <property type="entry name" value="Centriolar_ciliogenesis_assoc"/>
</dbReference>
<reference evidence="10" key="2">
    <citation type="submission" date="2025-09" db="UniProtKB">
        <authorList>
            <consortium name="Ensembl"/>
        </authorList>
    </citation>
    <scope>IDENTIFICATION</scope>
</reference>
<evidence type="ECO:0000313" key="11">
    <source>
        <dbReference type="Proteomes" id="UP000261660"/>
    </source>
</evidence>
<dbReference type="Proteomes" id="UP000261660">
    <property type="component" value="Unplaced"/>
</dbReference>
<evidence type="ECO:0000256" key="1">
    <source>
        <dbReference type="ARBA" id="ARBA00004114"/>
    </source>
</evidence>
<dbReference type="InParanoid" id="A0A3Q3KVR3"/>
<comment type="subcellular location">
    <subcellularLocation>
        <location evidence="2">Cell projection</location>
        <location evidence="2">Cilium</location>
    </subcellularLocation>
    <subcellularLocation>
        <location evidence="1">Cytoplasm</location>
        <location evidence="1">Cytoskeleton</location>
        <location evidence="1">Microtubule organizing center</location>
        <location evidence="1">Centrosome</location>
        <location evidence="1">Centriole</location>
    </subcellularLocation>
</comment>
<feature type="domain" description="Centriolar and ciliogenesis-associated protein HYLS1 C-terminal" evidence="9">
    <location>
        <begin position="277"/>
        <end position="362"/>
    </location>
</feature>
<dbReference type="Ensembl" id="ENSLBET00000001102.1">
    <property type="protein sequence ID" value="ENSLBEP00000001024.1"/>
    <property type="gene ID" value="ENSLBEG00000000770.1"/>
</dbReference>
<evidence type="ECO:0000256" key="4">
    <source>
        <dbReference type="ARBA" id="ARBA00022490"/>
    </source>
</evidence>
<dbReference type="Pfam" id="PF15311">
    <property type="entry name" value="HYLS1_C"/>
    <property type="match status" value="1"/>
</dbReference>
<dbReference type="GO" id="GO:0097730">
    <property type="term" value="C:non-motile cilium"/>
    <property type="evidence" value="ECO:0007669"/>
    <property type="project" value="TreeGrafter"/>
</dbReference>
<dbReference type="GeneTree" id="ENSGT00390000008848"/>
<accession>A0A3Q3KVR3</accession>
<evidence type="ECO:0000256" key="8">
    <source>
        <dbReference type="SAM" id="MobiDB-lite"/>
    </source>
</evidence>
<feature type="compositionally biased region" description="Basic and acidic residues" evidence="8">
    <location>
        <begin position="9"/>
        <end position="38"/>
    </location>
</feature>
<evidence type="ECO:0000313" key="10">
    <source>
        <dbReference type="Ensembl" id="ENSLBEP00000001024.1"/>
    </source>
</evidence>
<evidence type="ECO:0000256" key="7">
    <source>
        <dbReference type="ARBA" id="ARBA00023273"/>
    </source>
</evidence>
<evidence type="ECO:0000256" key="2">
    <source>
        <dbReference type="ARBA" id="ARBA00004138"/>
    </source>
</evidence>
<dbReference type="PANTHER" id="PTHR34174">
    <property type="entry name" value="HYDROLETHALUS SYNDROME PROTEIN 1"/>
    <property type="match status" value="1"/>
</dbReference>
<dbReference type="PANTHER" id="PTHR34174:SF1">
    <property type="entry name" value="CENTRIOLAR AND CILIOGENESIS-ASSOCIATED PROTEIN HYLS1"/>
    <property type="match status" value="1"/>
</dbReference>
<sequence length="374" mass="43653">MTSGYGTYRPEEHEGGDYRDDHTITEFDQDSRGDLSEVRDEEDDRSICSFGGLDTEQTHRDYSQTQPLNMLANSTFEAYSEFCRDEKEVGIKDMKPEENKERTEETFEDLYAASNNKVTTSEHLFKVERDNERRLEGGSVDVQASEEERHKDNEECNVGREAEDRAESDESSSNKDIKFIDSKADVSWMTYNKKYEEWEGNLRQKKVSCLEDRLAELRLSPSAQREFESENEDVSSPSETLSSEAEGISMSAFESYFRGMTRSHSDGDIRPKPKSFIRPVMNPQTVKKTDPVAKYFHYKQLWEMFKLPGETDRRVLRREIKEQLAYQPPPPKPRRVYVPNTYTVPTEKKRSALRWEIRNDLANGLLPHKFSYRF</sequence>
<keyword evidence="5" id="KW-0970">Cilium biogenesis/degradation</keyword>
<comment type="similarity">
    <text evidence="3">Belongs to the HYLS1 family.</text>
</comment>
<evidence type="ECO:0000256" key="3">
    <source>
        <dbReference type="ARBA" id="ARBA00010091"/>
    </source>
</evidence>
<organism evidence="10 11">
    <name type="scientific">Labrus bergylta</name>
    <name type="common">ballan wrasse</name>
    <dbReference type="NCBI Taxonomy" id="56723"/>
    <lineage>
        <taxon>Eukaryota</taxon>
        <taxon>Metazoa</taxon>
        <taxon>Chordata</taxon>
        <taxon>Craniata</taxon>
        <taxon>Vertebrata</taxon>
        <taxon>Euteleostomi</taxon>
        <taxon>Actinopterygii</taxon>
        <taxon>Neopterygii</taxon>
        <taxon>Teleostei</taxon>
        <taxon>Neoteleostei</taxon>
        <taxon>Acanthomorphata</taxon>
        <taxon>Eupercaria</taxon>
        <taxon>Labriformes</taxon>
        <taxon>Labridae</taxon>
        <taxon>Labrus</taxon>
    </lineage>
</organism>
<feature type="region of interest" description="Disordered" evidence="8">
    <location>
        <begin position="128"/>
        <end position="177"/>
    </location>
</feature>